<organism evidence="4">
    <name type="scientific">Candida glabrata</name>
    <name type="common">Yeast</name>
    <name type="synonym">Torulopsis glabrata</name>
    <dbReference type="NCBI Taxonomy" id="5478"/>
    <lineage>
        <taxon>Eukaryota</taxon>
        <taxon>Fungi</taxon>
        <taxon>Dikarya</taxon>
        <taxon>Ascomycota</taxon>
        <taxon>Saccharomycotina</taxon>
        <taxon>Saccharomycetes</taxon>
        <taxon>Saccharomycetales</taxon>
        <taxon>Saccharomycetaceae</taxon>
        <taxon>Nakaseomyces</taxon>
    </lineage>
</organism>
<dbReference type="VEuPathDB" id="FungiDB:GWK60_B00891"/>
<proteinExistence type="predicted"/>
<dbReference type="InterPro" id="IPR047767">
    <property type="entry name" value="PSP1-like"/>
</dbReference>
<accession>A0A0W0CM81</accession>
<dbReference type="EMBL" id="LLZZ01000180">
    <property type="protein sequence ID" value="KTA95826.1"/>
    <property type="molecule type" value="Genomic_DNA"/>
</dbReference>
<dbReference type="Pfam" id="PF04468">
    <property type="entry name" value="PSP1"/>
    <property type="match status" value="1"/>
</dbReference>
<dbReference type="Proteomes" id="UP000054886">
    <property type="component" value="Unassembled WGS sequence"/>
</dbReference>
<evidence type="ECO:0000256" key="1">
    <source>
        <dbReference type="SAM" id="MobiDB-lite"/>
    </source>
</evidence>
<name>A0A0W0CM81_CANGB</name>
<feature type="compositionally biased region" description="Low complexity" evidence="1">
    <location>
        <begin position="573"/>
        <end position="592"/>
    </location>
</feature>
<dbReference type="OrthoDB" id="243127at2759"/>
<comment type="caution">
    <text evidence="4">The sequence shown here is derived from an EMBL/GenBank/DDBJ whole genome shotgun (WGS) entry which is preliminary data.</text>
</comment>
<evidence type="ECO:0000313" key="5">
    <source>
        <dbReference type="Proteomes" id="UP000054886"/>
    </source>
</evidence>
<evidence type="ECO:0000259" key="2">
    <source>
        <dbReference type="PROSITE" id="PS51411"/>
    </source>
</evidence>
<dbReference type="PANTHER" id="PTHR43830">
    <property type="entry name" value="PROTEIN PSP1"/>
    <property type="match status" value="1"/>
</dbReference>
<feature type="region of interest" description="Disordered" evidence="1">
    <location>
        <begin position="100"/>
        <end position="122"/>
    </location>
</feature>
<sequence length="744" mass="84798">MTMELPSINSTTSISDNTDLRNYYDKLLFTNASGKSLNDLPRKAHAAQQINKKVNETIHEEDTERAPRIDFIEGFGHSPRANVPLSPPQEHARRRSIFFENSLPHQNNSSNDRNENRSLGGNMTLSPDMMLTPLNSGFGSAFGSANIFNEARRSSYIADSLIHNQNIHEGQNLEKNGTIQDTYSRYAVNADMKSPTFNNHQQHFDNPTRMELFGTGDYVSRRNSQPAGANQFQQSQNANQFTDGNYYKNTNGNNFQAQYPYDYYAYNQKPQQTAYKPTYDYNYGVRQQPQQNPNYYPNTQVGGNDSGDNGLVVIDSKQLASSDKLYDLYQECGSKYFSAKEVFEFMDYLKPMLEATSNENELSNVTKSRLYKFLGFLKSCNLNYNPQSEAFVTANMNNRRGKGTASSYLHYKPLVLGALKNGKLELLSIPQNSNLALKKGDLVIVDGDRGKDLILVVEPIVDLNLALIINFLKKKIHFDSLITNKNQHYPIEKFVKALIDSTNGVGDELNPKLYDIIELTQLVVPSKQVLRFANSWEVTTNLHNKFQDELKALHIAQLKLRSLNSGLNHNHRNNSGNSTESNSSSGTPPNESTDTSGDKADEMSQKVINKQSCTPRLNIKILNAEFQFDRKKLTFYYVCEERNDFRELIKELFKFYKTRIWLCAIPNNLEIDRKYYDPNRKEMEMYQKMMQQYSADDYNNGNDNNSNGVKDGLVVAPPLKSIELDNFQIGVYTELVEHLFNTPV</sequence>
<dbReference type="PROSITE" id="PS51411">
    <property type="entry name" value="PSP1_C"/>
    <property type="match status" value="1"/>
</dbReference>
<dbReference type="VEuPathDB" id="FungiDB:B1J91_B01078g"/>
<dbReference type="VEuPathDB" id="FungiDB:CAGL0B01078g"/>
<dbReference type="EMBL" id="LLZZ01000008">
    <property type="protein sequence ID" value="KTB13568.1"/>
    <property type="molecule type" value="Genomic_DNA"/>
</dbReference>
<dbReference type="VEuPathDB" id="FungiDB:GVI51_B00913"/>
<reference evidence="4 5" key="1">
    <citation type="submission" date="2015-10" db="EMBL/GenBank/DDBJ databases">
        <title>Draft genomes sequences of Candida glabrata isolates 1A, 1B, 2A, 2B, 3A and 3B.</title>
        <authorList>
            <person name="Haavelsrud O.E."/>
            <person name="Gaustad P."/>
        </authorList>
    </citation>
    <scope>NUCLEOTIDE SEQUENCE [LARGE SCALE GENOMIC DNA]</scope>
    <source>
        <strain evidence="4">910700640</strain>
    </source>
</reference>
<evidence type="ECO:0000313" key="4">
    <source>
        <dbReference type="EMBL" id="KTB13568.1"/>
    </source>
</evidence>
<dbReference type="AlphaFoldDB" id="A0A0W0CM81"/>
<evidence type="ECO:0000313" key="3">
    <source>
        <dbReference type="EMBL" id="KTA95826.1"/>
    </source>
</evidence>
<feature type="domain" description="PSP1 C-terminal" evidence="2">
    <location>
        <begin position="568"/>
        <end position="665"/>
    </location>
</feature>
<dbReference type="PANTHER" id="PTHR43830:SF3">
    <property type="entry name" value="PROTEIN PSP1"/>
    <property type="match status" value="1"/>
</dbReference>
<feature type="region of interest" description="Disordered" evidence="1">
    <location>
        <begin position="566"/>
        <end position="603"/>
    </location>
</feature>
<dbReference type="GO" id="GO:0005737">
    <property type="term" value="C:cytoplasm"/>
    <property type="evidence" value="ECO:0007669"/>
    <property type="project" value="TreeGrafter"/>
</dbReference>
<protein>
    <recommendedName>
        <fullName evidence="2">PSP1 C-terminal domain-containing protein</fullName>
    </recommendedName>
</protein>
<dbReference type="InterPro" id="IPR007557">
    <property type="entry name" value="PSP1_C"/>
</dbReference>
<gene>
    <name evidence="4" type="ORF">AO440_000166</name>
    <name evidence="3" type="ORF">AO440_000175</name>
</gene>
<dbReference type="VEuPathDB" id="FungiDB:GW608_B00891"/>